<sequence length="292" mass="33695">MSRTTYHDIWQDEISRTFREVVGVPAKPWPDLNIERSNELTGEVYMNPVFEATVAHPENHKLFCEVMKQVESQLIKNSKSLPSALTHKELDFIYGRDLLYEMTKTSFRSCKAQWHKQTDAAGGKQDLVNQRVNRWRERRITKSAQLEKAIVPYAAKRDVPPQVIKNAFVHEQYMSDEASGPEDNDDTSKAVWKTRMALKRGFEHDTDKEFLEVLTCDWRSDEMAEGLHEMQQIAFPLLTAAQKKGIHYERVRGTGRRSSRVPDRAPLVFPWPWLKPASQPNQAMALSSQAKP</sequence>
<dbReference type="AlphaFoldDB" id="A0A8H6Z0N2"/>
<evidence type="ECO:0000313" key="1">
    <source>
        <dbReference type="EMBL" id="KAF7368206.1"/>
    </source>
</evidence>
<keyword evidence="2" id="KW-1185">Reference proteome</keyword>
<accession>A0A8H6Z0N2</accession>
<name>A0A8H6Z0N2_9AGAR</name>
<proteinExistence type="predicted"/>
<organism evidence="1 2">
    <name type="scientific">Mycena venus</name>
    <dbReference type="NCBI Taxonomy" id="2733690"/>
    <lineage>
        <taxon>Eukaryota</taxon>
        <taxon>Fungi</taxon>
        <taxon>Dikarya</taxon>
        <taxon>Basidiomycota</taxon>
        <taxon>Agaricomycotina</taxon>
        <taxon>Agaricomycetes</taxon>
        <taxon>Agaricomycetidae</taxon>
        <taxon>Agaricales</taxon>
        <taxon>Marasmiineae</taxon>
        <taxon>Mycenaceae</taxon>
        <taxon>Mycena</taxon>
    </lineage>
</organism>
<dbReference type="EMBL" id="JACAZI010000002">
    <property type="protein sequence ID" value="KAF7368206.1"/>
    <property type="molecule type" value="Genomic_DNA"/>
</dbReference>
<reference evidence="1" key="1">
    <citation type="submission" date="2020-05" db="EMBL/GenBank/DDBJ databases">
        <title>Mycena genomes resolve the evolution of fungal bioluminescence.</title>
        <authorList>
            <person name="Tsai I.J."/>
        </authorList>
    </citation>
    <scope>NUCLEOTIDE SEQUENCE</scope>
    <source>
        <strain evidence="1">CCC161011</strain>
    </source>
</reference>
<comment type="caution">
    <text evidence="1">The sequence shown here is derived from an EMBL/GenBank/DDBJ whole genome shotgun (WGS) entry which is preliminary data.</text>
</comment>
<evidence type="ECO:0000313" key="2">
    <source>
        <dbReference type="Proteomes" id="UP000620124"/>
    </source>
</evidence>
<gene>
    <name evidence="1" type="ORF">MVEN_00140200</name>
</gene>
<dbReference type="OrthoDB" id="3066496at2759"/>
<protein>
    <submittedName>
        <fullName evidence="1">Uncharacterized protein</fullName>
    </submittedName>
</protein>
<dbReference type="Proteomes" id="UP000620124">
    <property type="component" value="Unassembled WGS sequence"/>
</dbReference>